<feature type="signal peptide" evidence="1">
    <location>
        <begin position="1"/>
        <end position="34"/>
    </location>
</feature>
<evidence type="ECO:0000259" key="2">
    <source>
        <dbReference type="PROSITE" id="PS50234"/>
    </source>
</evidence>
<dbReference type="Gene3D" id="3.40.50.410">
    <property type="entry name" value="von Willebrand factor, type A domain"/>
    <property type="match status" value="1"/>
</dbReference>
<dbReference type="PANTHER" id="PTHR10338:SF108">
    <property type="entry name" value="INTER-ALPHA-TRYPSIN INHIBITOR HEAVY CHAIN H4-LIKE PROTEIN"/>
    <property type="match status" value="1"/>
</dbReference>
<feature type="domain" description="VWFA" evidence="2">
    <location>
        <begin position="332"/>
        <end position="547"/>
    </location>
</feature>
<keyword evidence="5" id="KW-1185">Reference proteome</keyword>
<dbReference type="Proteomes" id="UP000694846">
    <property type="component" value="Unplaced"/>
</dbReference>
<dbReference type="SUPFAM" id="SSF53300">
    <property type="entry name" value="vWA-like"/>
    <property type="match status" value="1"/>
</dbReference>
<name>A0A2S2QR92_9HEMI</name>
<reference evidence="4" key="1">
    <citation type="submission" date="2018-04" db="EMBL/GenBank/DDBJ databases">
        <title>Transcriptome assembly of Sipha flava.</title>
        <authorList>
            <person name="Scully E.D."/>
            <person name="Geib S.M."/>
            <person name="Palmer N.A."/>
            <person name="Koch K."/>
            <person name="Bradshaw J."/>
            <person name="Heng-Moss T."/>
            <person name="Sarath G."/>
        </authorList>
    </citation>
    <scope>NUCLEOTIDE SEQUENCE</scope>
</reference>
<evidence type="ECO:0000313" key="5">
    <source>
        <dbReference type="Proteomes" id="UP000694846"/>
    </source>
</evidence>
<dbReference type="PROSITE" id="PS50234">
    <property type="entry name" value="VWFA"/>
    <property type="match status" value="1"/>
</dbReference>
<dbReference type="SMART" id="SM00609">
    <property type="entry name" value="VIT"/>
    <property type="match status" value="1"/>
</dbReference>
<dbReference type="Pfam" id="PF00092">
    <property type="entry name" value="VWA"/>
    <property type="match status" value="1"/>
</dbReference>
<dbReference type="RefSeq" id="XP_025415055.1">
    <property type="nucleotide sequence ID" value="XM_025559270.1"/>
</dbReference>
<dbReference type="AlphaFoldDB" id="A0A2S2QR92"/>
<dbReference type="OrthoDB" id="299997at2759"/>
<feature type="domain" description="VIT" evidence="3">
    <location>
        <begin position="73"/>
        <end position="202"/>
    </location>
</feature>
<dbReference type="InterPro" id="IPR050934">
    <property type="entry name" value="ITIH"/>
</dbReference>
<dbReference type="PANTHER" id="PTHR10338">
    <property type="entry name" value="INTER-ALPHA-TRYPSIN INHIBITOR HEAVY CHAIN FAMILY MEMBER"/>
    <property type="match status" value="1"/>
</dbReference>
<dbReference type="InterPro" id="IPR013694">
    <property type="entry name" value="VIT"/>
</dbReference>
<dbReference type="GO" id="GO:0032991">
    <property type="term" value="C:protein-containing complex"/>
    <property type="evidence" value="ECO:0007669"/>
    <property type="project" value="UniProtKB-ARBA"/>
</dbReference>
<evidence type="ECO:0000259" key="3">
    <source>
        <dbReference type="PROSITE" id="PS51468"/>
    </source>
</evidence>
<dbReference type="Pfam" id="PF08487">
    <property type="entry name" value="VIT"/>
    <property type="match status" value="1"/>
</dbReference>
<evidence type="ECO:0000256" key="1">
    <source>
        <dbReference type="SAM" id="SignalP"/>
    </source>
</evidence>
<dbReference type="InterPro" id="IPR036465">
    <property type="entry name" value="vWFA_dom_sf"/>
</dbReference>
<dbReference type="PROSITE" id="PS51468">
    <property type="entry name" value="VIT"/>
    <property type="match status" value="1"/>
</dbReference>
<evidence type="ECO:0000313" key="4">
    <source>
        <dbReference type="EMBL" id="MBY80183.1"/>
    </source>
</evidence>
<dbReference type="InterPro" id="IPR002035">
    <property type="entry name" value="VWF_A"/>
</dbReference>
<organism evidence="4">
    <name type="scientific">Sipha flava</name>
    <name type="common">yellow sugarcane aphid</name>
    <dbReference type="NCBI Taxonomy" id="143950"/>
    <lineage>
        <taxon>Eukaryota</taxon>
        <taxon>Metazoa</taxon>
        <taxon>Ecdysozoa</taxon>
        <taxon>Arthropoda</taxon>
        <taxon>Hexapoda</taxon>
        <taxon>Insecta</taxon>
        <taxon>Pterygota</taxon>
        <taxon>Neoptera</taxon>
        <taxon>Paraneoptera</taxon>
        <taxon>Hemiptera</taxon>
        <taxon>Sternorrhyncha</taxon>
        <taxon>Aphidomorpha</taxon>
        <taxon>Aphidoidea</taxon>
        <taxon>Aphididae</taxon>
        <taxon>Sipha</taxon>
    </lineage>
</organism>
<protein>
    <submittedName>
        <fullName evidence="4 6">Inter-alpha-trypsin inhibitor heavy chain H3</fullName>
    </submittedName>
</protein>
<accession>A0A2S2QR92</accession>
<sequence>MLPVPLSASRACTAAALLLMLLQTFVVVNRSAAAAVDVTTTTITATTVVATDTQDITDPGDTNDNGLPAVVTAPPPPQKPQVPAKNEDIYSFIIHSKIKYRYAQTVVSSRVANKGNTSHEVQFYVTLPESAFVSKFLMEINEKVFEAYVKEKKEAKEEYIAAVNSGQTAAHVEQNARDSNKFTVSVNIEAESKVTFNLTYEQLLTRKLGVYENVINVQPGQVVKNLQIIVDIEESSNITTLEIPEIKTVNEIETKTSENKLAQISRESGNKAKITWSPSVKEQLTFTEYGVKGQFIVQYDVDHKSTPNQVLIDDGYFVHFFAPTDLKPLRTHVIFVLDVSGSMVGLKLPQVKDAMSQILSEIHADDFFTLILFSDFAQVWTINATQQTSTRWDEISGSTKANNFSLEASSENRFVFPATEQNIQFAKKFIEDLSSESSTNMEDALNKAHAIAKLGEIRFKEGSNTPKPIIVFLTDGEPTAGITEPQELIRYVSNTNKEKYPIFSLGFGEGADMDFLKKLSLNNTGFARVIYEASDATLQLRNFYKEISSPVLSNVTFKYVDAQVDNDTVTKQSFSLLFRGTELIVAGKLRNLEKSDFNSTLNADSTEGDFIEPTIVTCFDHPILPPVVATEKKTIGHLEKLWAYLNIQQLMDKYELNKNEKSTAKAKALELALKYSFVTPLTSLVVVKPNDTTTSADPEKIKPLNDKYNFGSLMASNPAYNSVPPSLSNGLKGFPGGMSAISLKRFSSHSPLISSGYALQMSSRPAYGYSPEDVEYSASEIMDMTSSISPTSVVDSPAQPLDNSNSTLLHNISNIAWLNISNETQTSITLNETITPYQVLFNTSGQPYQNCTTPNNELGKCKHLKDCVVTTILNSINDYIPLFCPIEKIYAGICCLV</sequence>
<feature type="chain" id="PRO_5044579224" evidence="1">
    <location>
        <begin position="35"/>
        <end position="897"/>
    </location>
</feature>
<evidence type="ECO:0000313" key="6">
    <source>
        <dbReference type="RefSeq" id="XP_025415055.1"/>
    </source>
</evidence>
<dbReference type="EMBL" id="GGMS01010980">
    <property type="protein sequence ID" value="MBY80183.1"/>
    <property type="molecule type" value="Transcribed_RNA"/>
</dbReference>
<keyword evidence="1" id="KW-0732">Signal</keyword>
<proteinExistence type="predicted"/>
<dbReference type="SMART" id="SM00327">
    <property type="entry name" value="VWA"/>
    <property type="match status" value="1"/>
</dbReference>
<gene>
    <name evidence="4" type="primary">ITIH3_1</name>
    <name evidence="6" type="synonym">LOC112686825</name>
    <name evidence="4" type="ORF">g.114563</name>
</gene>
<reference evidence="6" key="2">
    <citation type="submission" date="2025-04" db="UniProtKB">
        <authorList>
            <consortium name="RefSeq"/>
        </authorList>
    </citation>
    <scope>IDENTIFICATION</scope>
    <source>
        <tissue evidence="6">Whole body</tissue>
    </source>
</reference>